<feature type="transmembrane region" description="Helical" evidence="8">
    <location>
        <begin position="103"/>
        <end position="122"/>
    </location>
</feature>
<keyword evidence="5 8" id="KW-1133">Transmembrane helix</keyword>
<dbReference type="GO" id="GO:0005789">
    <property type="term" value="C:endoplasmic reticulum membrane"/>
    <property type="evidence" value="ECO:0007669"/>
    <property type="project" value="TreeGrafter"/>
</dbReference>
<evidence type="ECO:0000256" key="7">
    <source>
        <dbReference type="SAM" id="Coils"/>
    </source>
</evidence>
<keyword evidence="2" id="KW-0813">Transport</keyword>
<reference evidence="9 10" key="1">
    <citation type="submission" date="2011-07" db="EMBL/GenBank/DDBJ databases">
        <authorList>
            <person name="Coyne R."/>
            <person name="Brami D."/>
            <person name="Johnson J."/>
            <person name="Hostetler J."/>
            <person name="Hannick L."/>
            <person name="Clark T."/>
            <person name="Cassidy-Hanley D."/>
            <person name="Inman J."/>
        </authorList>
    </citation>
    <scope>NUCLEOTIDE SEQUENCE [LARGE SCALE GENOMIC DNA]</scope>
    <source>
        <strain evidence="9 10">G5</strain>
    </source>
</reference>
<evidence type="ECO:0000256" key="6">
    <source>
        <dbReference type="ARBA" id="ARBA00023136"/>
    </source>
</evidence>
<dbReference type="Gene3D" id="1.20.5.110">
    <property type="match status" value="1"/>
</dbReference>
<dbReference type="GO" id="GO:0000149">
    <property type="term" value="F:SNARE binding"/>
    <property type="evidence" value="ECO:0007669"/>
    <property type="project" value="TreeGrafter"/>
</dbReference>
<evidence type="ECO:0000256" key="1">
    <source>
        <dbReference type="ARBA" id="ARBA00004211"/>
    </source>
</evidence>
<evidence type="ECO:0000313" key="9">
    <source>
        <dbReference type="EMBL" id="EGR33894.1"/>
    </source>
</evidence>
<dbReference type="GO" id="GO:0031201">
    <property type="term" value="C:SNARE complex"/>
    <property type="evidence" value="ECO:0007669"/>
    <property type="project" value="TreeGrafter"/>
</dbReference>
<evidence type="ECO:0000313" key="10">
    <source>
        <dbReference type="Proteomes" id="UP000008983"/>
    </source>
</evidence>
<dbReference type="GO" id="GO:0005484">
    <property type="term" value="F:SNAP receptor activity"/>
    <property type="evidence" value="ECO:0007669"/>
    <property type="project" value="TreeGrafter"/>
</dbReference>
<organism evidence="9 10">
    <name type="scientific">Ichthyophthirius multifiliis</name>
    <name type="common">White spot disease agent</name>
    <name type="synonym">Ich</name>
    <dbReference type="NCBI Taxonomy" id="5932"/>
    <lineage>
        <taxon>Eukaryota</taxon>
        <taxon>Sar</taxon>
        <taxon>Alveolata</taxon>
        <taxon>Ciliophora</taxon>
        <taxon>Intramacronucleata</taxon>
        <taxon>Oligohymenophorea</taxon>
        <taxon>Hymenostomatida</taxon>
        <taxon>Ophryoglenina</taxon>
        <taxon>Ichthyophthirius</taxon>
    </lineage>
</organism>
<keyword evidence="6 8" id="KW-0472">Membrane</keyword>
<dbReference type="AlphaFoldDB" id="G0QLL0"/>
<dbReference type="GO" id="GO:0006906">
    <property type="term" value="P:vesicle fusion"/>
    <property type="evidence" value="ECO:0007669"/>
    <property type="project" value="TreeGrafter"/>
</dbReference>
<evidence type="ECO:0000256" key="3">
    <source>
        <dbReference type="ARBA" id="ARBA00022692"/>
    </source>
</evidence>
<dbReference type="GO" id="GO:0004222">
    <property type="term" value="F:metalloendopeptidase activity"/>
    <property type="evidence" value="ECO:0007669"/>
    <property type="project" value="UniProtKB-EC"/>
</dbReference>
<comment type="subcellular location">
    <subcellularLocation>
        <location evidence="1">Membrane</location>
        <topology evidence="1">Single-pass type IV membrane protein</topology>
    </subcellularLocation>
</comment>
<protein>
    <submittedName>
        <fullName evidence="9">Vesicle transport v-snare protein, putative</fullName>
        <ecNumber evidence="9">3.4.24.69</ecNumber>
    </submittedName>
</protein>
<dbReference type="Proteomes" id="UP000008983">
    <property type="component" value="Unassembled WGS sequence"/>
</dbReference>
<dbReference type="EC" id="3.4.24.69" evidence="9"/>
<evidence type="ECO:0000256" key="8">
    <source>
        <dbReference type="SAM" id="Phobius"/>
    </source>
</evidence>
<evidence type="ECO:0000256" key="5">
    <source>
        <dbReference type="ARBA" id="ARBA00022989"/>
    </source>
</evidence>
<dbReference type="GO" id="GO:0031902">
    <property type="term" value="C:late endosome membrane"/>
    <property type="evidence" value="ECO:0007669"/>
    <property type="project" value="TreeGrafter"/>
</dbReference>
<dbReference type="RefSeq" id="XP_004039118.1">
    <property type="nucleotide sequence ID" value="XM_004039070.1"/>
</dbReference>
<dbReference type="OrthoDB" id="10613179at2759"/>
<dbReference type="GO" id="GO:0015031">
    <property type="term" value="P:protein transport"/>
    <property type="evidence" value="ECO:0007669"/>
    <property type="project" value="UniProtKB-KW"/>
</dbReference>
<dbReference type="PANTHER" id="PTHR21230">
    <property type="entry name" value="VESICLE TRANSPORT V-SNARE PROTEIN VTI1-RELATED"/>
    <property type="match status" value="1"/>
</dbReference>
<dbReference type="PANTHER" id="PTHR21230:SF26">
    <property type="entry name" value="VESICLE TRANSPORT THROUGH INTERACTION WITH T-SNARES HOMOLOG 1A"/>
    <property type="match status" value="1"/>
</dbReference>
<dbReference type="GeneID" id="14910083"/>
<dbReference type="SUPFAM" id="SSF58038">
    <property type="entry name" value="SNARE fusion complex"/>
    <property type="match status" value="1"/>
</dbReference>
<accession>G0QLL0</accession>
<evidence type="ECO:0000256" key="4">
    <source>
        <dbReference type="ARBA" id="ARBA00022927"/>
    </source>
</evidence>
<dbReference type="GO" id="GO:0005794">
    <property type="term" value="C:Golgi apparatus"/>
    <property type="evidence" value="ECO:0007669"/>
    <property type="project" value="TreeGrafter"/>
</dbReference>
<evidence type="ECO:0000256" key="2">
    <source>
        <dbReference type="ARBA" id="ARBA00022448"/>
    </source>
</evidence>
<gene>
    <name evidence="9" type="ORF">IMG5_032270</name>
</gene>
<keyword evidence="7" id="KW-0175">Coiled coil</keyword>
<sequence>MQRIRKKLQYNKDYIELMGNTQINNQKNEIYQKLNNQNQKLIEAKKNMYDLEGQSENIQAELKRQNDKLDKLNKDTLEIDSDLGAAHQLVNRIHSNIIKNKRILYIIIGILFLATLYIVYSWF</sequence>
<keyword evidence="3 8" id="KW-0812">Transmembrane</keyword>
<dbReference type="InParanoid" id="G0QLL0"/>
<feature type="coiled-coil region" evidence="7">
    <location>
        <begin position="20"/>
        <end position="75"/>
    </location>
</feature>
<dbReference type="GO" id="GO:0012507">
    <property type="term" value="C:ER to Golgi transport vesicle membrane"/>
    <property type="evidence" value="ECO:0007669"/>
    <property type="project" value="TreeGrafter"/>
</dbReference>
<name>G0QLL0_ICHMU</name>
<dbReference type="EMBL" id="GL983274">
    <property type="protein sequence ID" value="EGR33894.1"/>
    <property type="molecule type" value="Genomic_DNA"/>
</dbReference>
<proteinExistence type="predicted"/>
<keyword evidence="10" id="KW-1185">Reference proteome</keyword>
<keyword evidence="4" id="KW-0653">Protein transport</keyword>
<keyword evidence="9" id="KW-0378">Hydrolase</keyword>